<evidence type="ECO:0000256" key="2">
    <source>
        <dbReference type="ARBA" id="ARBA00023015"/>
    </source>
</evidence>
<evidence type="ECO:0000256" key="3">
    <source>
        <dbReference type="ARBA" id="ARBA00023125"/>
    </source>
</evidence>
<evidence type="ECO:0000256" key="4">
    <source>
        <dbReference type="ARBA" id="ARBA00023163"/>
    </source>
</evidence>
<gene>
    <name evidence="6" type="ORF">RAMLITH_10970</name>
</gene>
<dbReference type="EMBL" id="VTOX01000003">
    <property type="protein sequence ID" value="NKE66343.1"/>
    <property type="molecule type" value="Genomic_DNA"/>
</dbReference>
<dbReference type="Proteomes" id="UP000521868">
    <property type="component" value="Unassembled WGS sequence"/>
</dbReference>
<dbReference type="InterPro" id="IPR036388">
    <property type="entry name" value="WH-like_DNA-bd_sf"/>
</dbReference>
<sequence>MHDITDLRFFVTITESGSLAEAARRLDVTPSAVSQRLRHLEARLGMALAHRSTRRFVLTEEGLLFRDGVAAVLGDLDRLVENLRERSGEVAGTLNIGGSLGFGRRYLAPAIADFHARHPQLKVALTLSDALTATEAGRFDMIVHIGSLADSSMVAYPVAPNNRFICAAPAYLERRPAPRDPKELAVHDCIVLRENNEDVTLWRFHQRRQEVAVRVPAILSSNDGDVVKQWALAGKGLFVRSEWDVADLLATGQLVRVLPEWSLPNADVVALASARGAMSRRATLFLAFLQARFQPAPPWRLDLPKKGRGQGPGARG</sequence>
<evidence type="ECO:0000256" key="1">
    <source>
        <dbReference type="ARBA" id="ARBA00009437"/>
    </source>
</evidence>
<evidence type="ECO:0000259" key="5">
    <source>
        <dbReference type="PROSITE" id="PS50931"/>
    </source>
</evidence>
<accession>A0A7X6DFT6</accession>
<dbReference type="Pfam" id="PF03466">
    <property type="entry name" value="LysR_substrate"/>
    <property type="match status" value="1"/>
</dbReference>
<dbReference type="GO" id="GO:0043565">
    <property type="term" value="F:sequence-specific DNA binding"/>
    <property type="evidence" value="ECO:0007669"/>
    <property type="project" value="TreeGrafter"/>
</dbReference>
<dbReference type="InterPro" id="IPR005119">
    <property type="entry name" value="LysR_subst-bd"/>
</dbReference>
<name>A0A7X6DFT6_9BURK</name>
<dbReference type="PANTHER" id="PTHR30537:SF5">
    <property type="entry name" value="HTH-TYPE TRANSCRIPTIONAL ACTIVATOR TTDR-RELATED"/>
    <property type="match status" value="1"/>
</dbReference>
<keyword evidence="3" id="KW-0238">DNA-binding</keyword>
<reference evidence="6 7" key="1">
    <citation type="journal article" date="2020" name="Nature">
        <title>Bacterial chemolithoautotrophy via manganese oxidation.</title>
        <authorList>
            <person name="Yu H."/>
            <person name="Leadbetter J.R."/>
        </authorList>
    </citation>
    <scope>NUCLEOTIDE SEQUENCE [LARGE SCALE GENOMIC DNA]</scope>
    <source>
        <strain evidence="6 7">RBP-1</strain>
    </source>
</reference>
<comment type="similarity">
    <text evidence="1">Belongs to the LysR transcriptional regulatory family.</text>
</comment>
<dbReference type="InterPro" id="IPR036390">
    <property type="entry name" value="WH_DNA-bd_sf"/>
</dbReference>
<dbReference type="PROSITE" id="PS50931">
    <property type="entry name" value="HTH_LYSR"/>
    <property type="match status" value="1"/>
</dbReference>
<dbReference type="GO" id="GO:0006351">
    <property type="term" value="P:DNA-templated transcription"/>
    <property type="evidence" value="ECO:0007669"/>
    <property type="project" value="TreeGrafter"/>
</dbReference>
<dbReference type="Gene3D" id="3.40.190.290">
    <property type="match status" value="1"/>
</dbReference>
<dbReference type="Pfam" id="PF00126">
    <property type="entry name" value="HTH_1"/>
    <property type="match status" value="1"/>
</dbReference>
<dbReference type="Gene3D" id="1.10.10.10">
    <property type="entry name" value="Winged helix-like DNA-binding domain superfamily/Winged helix DNA-binding domain"/>
    <property type="match status" value="1"/>
</dbReference>
<keyword evidence="7" id="KW-1185">Reference proteome</keyword>
<keyword evidence="2" id="KW-0805">Transcription regulation</keyword>
<organism evidence="6 7">
    <name type="scientific">Ramlibacter lithotrophicus</name>
    <dbReference type="NCBI Taxonomy" id="2606681"/>
    <lineage>
        <taxon>Bacteria</taxon>
        <taxon>Pseudomonadati</taxon>
        <taxon>Pseudomonadota</taxon>
        <taxon>Betaproteobacteria</taxon>
        <taxon>Burkholderiales</taxon>
        <taxon>Comamonadaceae</taxon>
        <taxon>Ramlibacter</taxon>
    </lineage>
</organism>
<proteinExistence type="inferred from homology"/>
<dbReference type="AlphaFoldDB" id="A0A7X6DFT6"/>
<evidence type="ECO:0000313" key="6">
    <source>
        <dbReference type="EMBL" id="NKE66343.1"/>
    </source>
</evidence>
<dbReference type="PANTHER" id="PTHR30537">
    <property type="entry name" value="HTH-TYPE TRANSCRIPTIONAL REGULATOR"/>
    <property type="match status" value="1"/>
</dbReference>
<dbReference type="InterPro" id="IPR000847">
    <property type="entry name" value="LysR_HTH_N"/>
</dbReference>
<protein>
    <submittedName>
        <fullName evidence="6">LysR family transcriptional regulator</fullName>
    </submittedName>
</protein>
<dbReference type="InterPro" id="IPR058163">
    <property type="entry name" value="LysR-type_TF_proteobact-type"/>
</dbReference>
<keyword evidence="4" id="KW-0804">Transcription</keyword>
<evidence type="ECO:0000313" key="7">
    <source>
        <dbReference type="Proteomes" id="UP000521868"/>
    </source>
</evidence>
<comment type="caution">
    <text evidence="6">The sequence shown here is derived from an EMBL/GenBank/DDBJ whole genome shotgun (WGS) entry which is preliminary data.</text>
</comment>
<dbReference type="FunFam" id="1.10.10.10:FF:000001">
    <property type="entry name" value="LysR family transcriptional regulator"/>
    <property type="match status" value="1"/>
</dbReference>
<feature type="domain" description="HTH lysR-type" evidence="5">
    <location>
        <begin position="1"/>
        <end position="59"/>
    </location>
</feature>
<dbReference type="SUPFAM" id="SSF46785">
    <property type="entry name" value="Winged helix' DNA-binding domain"/>
    <property type="match status" value="1"/>
</dbReference>
<dbReference type="GO" id="GO:0003700">
    <property type="term" value="F:DNA-binding transcription factor activity"/>
    <property type="evidence" value="ECO:0007669"/>
    <property type="project" value="InterPro"/>
</dbReference>
<dbReference type="SUPFAM" id="SSF53850">
    <property type="entry name" value="Periplasmic binding protein-like II"/>
    <property type="match status" value="1"/>
</dbReference>